<reference evidence="3" key="1">
    <citation type="submission" date="2021-07" db="EMBL/GenBank/DDBJ databases">
        <title>Complete genome sequencing of a Clostridium isolate.</title>
        <authorList>
            <person name="Ueki A."/>
            <person name="Tonouchi A."/>
        </authorList>
    </citation>
    <scope>NUCLEOTIDE SEQUENCE [LARGE SCALE GENOMIC DNA]</scope>
    <source>
        <strain evidence="3">C5S11</strain>
    </source>
</reference>
<dbReference type="Pfam" id="PF13487">
    <property type="entry name" value="HD_5"/>
    <property type="match status" value="1"/>
</dbReference>
<dbReference type="Proteomes" id="UP000824633">
    <property type="component" value="Chromosome"/>
</dbReference>
<accession>A0ABM7T1S9</accession>
<dbReference type="NCBIfam" id="TIGR00277">
    <property type="entry name" value="HDIG"/>
    <property type="match status" value="1"/>
</dbReference>
<dbReference type="SUPFAM" id="SSF109604">
    <property type="entry name" value="HD-domain/PDEase-like"/>
    <property type="match status" value="1"/>
</dbReference>
<dbReference type="EMBL" id="AP024849">
    <property type="protein sequence ID" value="BCZ45588.1"/>
    <property type="molecule type" value="Genomic_DNA"/>
</dbReference>
<name>A0ABM7T1S9_9CLOT</name>
<proteinExistence type="predicted"/>
<protein>
    <submittedName>
        <fullName evidence="2">HD family phosphohydrolase</fullName>
    </submittedName>
</protein>
<sequence>MSRIMVPATCCKVGEILANDVTNDKDIIIVVKNTVVNQYIKDKFTELQIPYIWLYQPVNNVNDMENKIKFKAKKETYKDVILNLKWVLNNLTTGHKLDYEKLVRIFKALVGNINENKYIVKCLEDIKGFDEYTYTHCINVGFYSMLIAKWLNLPEFIIQEVTQAGLLHDIGKVKIPNEIINKNEKLTTEEFEVIKKHPIYGYNLIKDISSISESVKKAVLLHHERIDCSGYPFGYSGSAISLLANIVSVADVYDAMTQNRVYKDKVAPFDAFEMFLTVGKSMFDTTVLNTFLKNIAAFYVGANVILNNGDTGEIMCIPPKDILSPIISVKSKYIDLSQELSLKVLSLL</sequence>
<dbReference type="SMART" id="SM00471">
    <property type="entry name" value="HDc"/>
    <property type="match status" value="1"/>
</dbReference>
<dbReference type="CDD" id="cd00077">
    <property type="entry name" value="HDc"/>
    <property type="match status" value="1"/>
</dbReference>
<evidence type="ECO:0000313" key="3">
    <source>
        <dbReference type="Proteomes" id="UP000824633"/>
    </source>
</evidence>
<evidence type="ECO:0000259" key="1">
    <source>
        <dbReference type="SMART" id="SM00471"/>
    </source>
</evidence>
<dbReference type="InterPro" id="IPR006675">
    <property type="entry name" value="HDIG_dom"/>
</dbReference>
<dbReference type="PANTHER" id="PTHR43155:SF2">
    <property type="entry name" value="CYCLIC DI-GMP PHOSPHODIESTERASE PA4108"/>
    <property type="match status" value="1"/>
</dbReference>
<feature type="domain" description="HD/PDEase" evidence="1">
    <location>
        <begin position="129"/>
        <end position="265"/>
    </location>
</feature>
<organism evidence="2 3">
    <name type="scientific">Clostridium gelidum</name>
    <dbReference type="NCBI Taxonomy" id="704125"/>
    <lineage>
        <taxon>Bacteria</taxon>
        <taxon>Bacillati</taxon>
        <taxon>Bacillota</taxon>
        <taxon>Clostridia</taxon>
        <taxon>Eubacteriales</taxon>
        <taxon>Clostridiaceae</taxon>
        <taxon>Clostridium</taxon>
    </lineage>
</organism>
<gene>
    <name evidence="2" type="ORF">psyc5s11_16550</name>
</gene>
<dbReference type="Gene3D" id="1.10.3210.10">
    <property type="entry name" value="Hypothetical protein af1432"/>
    <property type="match status" value="1"/>
</dbReference>
<dbReference type="InterPro" id="IPR003607">
    <property type="entry name" value="HD/PDEase_dom"/>
</dbReference>
<dbReference type="RefSeq" id="WP_224037168.1">
    <property type="nucleotide sequence ID" value="NZ_AP024849.1"/>
</dbReference>
<dbReference type="PANTHER" id="PTHR43155">
    <property type="entry name" value="CYCLIC DI-GMP PHOSPHODIESTERASE PA4108-RELATED"/>
    <property type="match status" value="1"/>
</dbReference>
<keyword evidence="3" id="KW-1185">Reference proteome</keyword>
<evidence type="ECO:0000313" key="2">
    <source>
        <dbReference type="EMBL" id="BCZ45588.1"/>
    </source>
</evidence>